<name>A0ABQ7GLZ7_DUNSA</name>
<protein>
    <recommendedName>
        <fullName evidence="3">Encoded protein</fullName>
    </recommendedName>
</protein>
<keyword evidence="2" id="KW-1185">Reference proteome</keyword>
<reference evidence="1" key="1">
    <citation type="submission" date="2017-08" db="EMBL/GenBank/DDBJ databases">
        <authorList>
            <person name="Polle J.E."/>
            <person name="Barry K."/>
            <person name="Cushman J."/>
            <person name="Schmutz J."/>
            <person name="Tran D."/>
            <person name="Hathwaick L.T."/>
            <person name="Yim W.C."/>
            <person name="Jenkins J."/>
            <person name="Mckie-Krisberg Z.M."/>
            <person name="Prochnik S."/>
            <person name="Lindquist E."/>
            <person name="Dockter R.B."/>
            <person name="Adam C."/>
            <person name="Molina H."/>
            <person name="Bunkerborg J."/>
            <person name="Jin E."/>
            <person name="Buchheim M."/>
            <person name="Magnuson J."/>
        </authorList>
    </citation>
    <scope>NUCLEOTIDE SEQUENCE</scope>
    <source>
        <strain evidence="1">CCAP 19/18</strain>
    </source>
</reference>
<accession>A0ABQ7GLZ7</accession>
<proteinExistence type="predicted"/>
<dbReference type="EMBL" id="MU069699">
    <property type="protein sequence ID" value="KAF5835561.1"/>
    <property type="molecule type" value="Genomic_DNA"/>
</dbReference>
<sequence>MHLHLQVHMHASVCLRSESMHACTHVRMHIRKCTCFCVCFCRWMQQWSQPRTPLCLPRSGCGATCTRIPRTAPSGTSLGATSPPTTALTTRSEHSLSLFCMVCLFPLLRYSFTLFLHNARNALVLLPCVFSPQTKWGVDNGGY</sequence>
<evidence type="ECO:0000313" key="2">
    <source>
        <dbReference type="Proteomes" id="UP000815325"/>
    </source>
</evidence>
<evidence type="ECO:0000313" key="1">
    <source>
        <dbReference type="EMBL" id="KAF5835561.1"/>
    </source>
</evidence>
<evidence type="ECO:0008006" key="3">
    <source>
        <dbReference type="Google" id="ProtNLM"/>
    </source>
</evidence>
<organism evidence="1 2">
    <name type="scientific">Dunaliella salina</name>
    <name type="common">Green alga</name>
    <name type="synonym">Protococcus salinus</name>
    <dbReference type="NCBI Taxonomy" id="3046"/>
    <lineage>
        <taxon>Eukaryota</taxon>
        <taxon>Viridiplantae</taxon>
        <taxon>Chlorophyta</taxon>
        <taxon>core chlorophytes</taxon>
        <taxon>Chlorophyceae</taxon>
        <taxon>CS clade</taxon>
        <taxon>Chlamydomonadales</taxon>
        <taxon>Dunaliellaceae</taxon>
        <taxon>Dunaliella</taxon>
    </lineage>
</organism>
<gene>
    <name evidence="1" type="ORF">DUNSADRAFT_7214</name>
</gene>
<comment type="caution">
    <text evidence="1">The sequence shown here is derived from an EMBL/GenBank/DDBJ whole genome shotgun (WGS) entry which is preliminary data.</text>
</comment>
<dbReference type="Proteomes" id="UP000815325">
    <property type="component" value="Unassembled WGS sequence"/>
</dbReference>